<protein>
    <recommendedName>
        <fullName evidence="1">Chemotaxis methyl-accepting receptor HlyB-like 4HB MCP domain-containing protein</fullName>
    </recommendedName>
</protein>
<dbReference type="AlphaFoldDB" id="A0A4Z0BHT8"/>
<dbReference type="EMBL" id="SMLL01000006">
    <property type="protein sequence ID" value="TFY97959.1"/>
    <property type="molecule type" value="Genomic_DNA"/>
</dbReference>
<evidence type="ECO:0000313" key="3">
    <source>
        <dbReference type="Proteomes" id="UP000297564"/>
    </source>
</evidence>
<evidence type="ECO:0000259" key="1">
    <source>
        <dbReference type="Pfam" id="PF12729"/>
    </source>
</evidence>
<accession>A0A4Z0BHT8</accession>
<gene>
    <name evidence="2" type="ORF">EZ242_16040</name>
</gene>
<dbReference type="RefSeq" id="WP_135286192.1">
    <property type="nucleotide sequence ID" value="NZ_SMLL01000006.1"/>
</dbReference>
<dbReference type="Pfam" id="PF12729">
    <property type="entry name" value="4HB_MCP_1"/>
    <property type="match status" value="1"/>
</dbReference>
<feature type="domain" description="Chemotaxis methyl-accepting receptor HlyB-like 4HB MCP" evidence="1">
    <location>
        <begin position="7"/>
        <end position="71"/>
    </location>
</feature>
<reference evidence="2 3" key="1">
    <citation type="submission" date="2019-03" db="EMBL/GenBank/DDBJ databases">
        <title>Ramlibacter rhizophilus CCTCC AB2015357, whole genome shotgun sequence.</title>
        <authorList>
            <person name="Zhang X."/>
            <person name="Feng G."/>
            <person name="Zhu H."/>
        </authorList>
    </citation>
    <scope>NUCLEOTIDE SEQUENCE [LARGE SCALE GENOMIC DNA]</scope>
    <source>
        <strain evidence="2 3">CCTCC AB2015357</strain>
    </source>
</reference>
<proteinExistence type="predicted"/>
<dbReference type="Proteomes" id="UP000297564">
    <property type="component" value="Unassembled WGS sequence"/>
</dbReference>
<name>A0A4Z0BHT8_9BURK</name>
<sequence>MTWLNHLSVRAKLAALVAILALGMLVVAGVSLWSIQRAVAAGHGILRSELGTTQDLGNVRAGIANMRRYVTARSARRIEHLSALERQATRLTVGMTA</sequence>
<evidence type="ECO:0000313" key="2">
    <source>
        <dbReference type="EMBL" id="TFY97959.1"/>
    </source>
</evidence>
<dbReference type="InterPro" id="IPR024478">
    <property type="entry name" value="HlyB_4HB_MCP"/>
</dbReference>
<comment type="caution">
    <text evidence="2">The sequence shown here is derived from an EMBL/GenBank/DDBJ whole genome shotgun (WGS) entry which is preliminary data.</text>
</comment>
<keyword evidence="3" id="KW-1185">Reference proteome</keyword>
<organism evidence="2 3">
    <name type="scientific">Ramlibacter rhizophilus</name>
    <dbReference type="NCBI Taxonomy" id="1781167"/>
    <lineage>
        <taxon>Bacteria</taxon>
        <taxon>Pseudomonadati</taxon>
        <taxon>Pseudomonadota</taxon>
        <taxon>Betaproteobacteria</taxon>
        <taxon>Burkholderiales</taxon>
        <taxon>Comamonadaceae</taxon>
        <taxon>Ramlibacter</taxon>
    </lineage>
</organism>